<comment type="caution">
    <text evidence="1">The sequence shown here is derived from an EMBL/GenBank/DDBJ whole genome shotgun (WGS) entry which is preliminary data.</text>
</comment>
<organism evidence="1 2">
    <name type="scientific">Hibiscus sabdariffa</name>
    <name type="common">roselle</name>
    <dbReference type="NCBI Taxonomy" id="183260"/>
    <lineage>
        <taxon>Eukaryota</taxon>
        <taxon>Viridiplantae</taxon>
        <taxon>Streptophyta</taxon>
        <taxon>Embryophyta</taxon>
        <taxon>Tracheophyta</taxon>
        <taxon>Spermatophyta</taxon>
        <taxon>Magnoliopsida</taxon>
        <taxon>eudicotyledons</taxon>
        <taxon>Gunneridae</taxon>
        <taxon>Pentapetalae</taxon>
        <taxon>rosids</taxon>
        <taxon>malvids</taxon>
        <taxon>Malvales</taxon>
        <taxon>Malvaceae</taxon>
        <taxon>Malvoideae</taxon>
        <taxon>Hibiscus</taxon>
    </lineage>
</organism>
<evidence type="ECO:0000313" key="2">
    <source>
        <dbReference type="Proteomes" id="UP001396334"/>
    </source>
</evidence>
<dbReference type="EMBL" id="JBBPBN010000005">
    <property type="protein sequence ID" value="KAK9036776.1"/>
    <property type="molecule type" value="Genomic_DNA"/>
</dbReference>
<dbReference type="Proteomes" id="UP001396334">
    <property type="component" value="Unassembled WGS sequence"/>
</dbReference>
<reference evidence="1 2" key="1">
    <citation type="journal article" date="2024" name="G3 (Bethesda)">
        <title>Genome assembly of Hibiscus sabdariffa L. provides insights into metabolisms of medicinal natural products.</title>
        <authorList>
            <person name="Kim T."/>
        </authorList>
    </citation>
    <scope>NUCLEOTIDE SEQUENCE [LARGE SCALE GENOMIC DNA]</scope>
    <source>
        <strain evidence="1">TK-2024</strain>
        <tissue evidence="1">Old leaves</tissue>
    </source>
</reference>
<accession>A0ABR2TH15</accession>
<sequence>MPETIFDDSGLEFVIEDKGTNTYSGYLILTRENPIAVTFLPFKTQKETWDMYVRLIKSPEPKDVVRLCCDGVDDRRYDYIYTNLEQCLVITTSVGHVKFLPIVDGNENKDADFVKLQKFMAYHLI</sequence>
<name>A0ABR2TH15_9ROSI</name>
<protein>
    <submittedName>
        <fullName evidence="1">Uncharacterized protein</fullName>
    </submittedName>
</protein>
<gene>
    <name evidence="1" type="ORF">V6N11_021704</name>
</gene>
<keyword evidence="2" id="KW-1185">Reference proteome</keyword>
<evidence type="ECO:0000313" key="1">
    <source>
        <dbReference type="EMBL" id="KAK9036776.1"/>
    </source>
</evidence>
<proteinExistence type="predicted"/>